<organism evidence="1 2">
    <name type="scientific">Ditylenchus destructor</name>
    <dbReference type="NCBI Taxonomy" id="166010"/>
    <lineage>
        <taxon>Eukaryota</taxon>
        <taxon>Metazoa</taxon>
        <taxon>Ecdysozoa</taxon>
        <taxon>Nematoda</taxon>
        <taxon>Chromadorea</taxon>
        <taxon>Rhabditida</taxon>
        <taxon>Tylenchina</taxon>
        <taxon>Tylenchomorpha</taxon>
        <taxon>Sphaerularioidea</taxon>
        <taxon>Anguinidae</taxon>
        <taxon>Anguininae</taxon>
        <taxon>Ditylenchus</taxon>
    </lineage>
</organism>
<dbReference type="EMBL" id="JAKKPZ010000045">
    <property type="protein sequence ID" value="KAI1706780.1"/>
    <property type="molecule type" value="Genomic_DNA"/>
</dbReference>
<name>A0AAD4MUX4_9BILA</name>
<evidence type="ECO:0000313" key="1">
    <source>
        <dbReference type="EMBL" id="KAI1706780.1"/>
    </source>
</evidence>
<evidence type="ECO:0000313" key="2">
    <source>
        <dbReference type="Proteomes" id="UP001201812"/>
    </source>
</evidence>
<comment type="caution">
    <text evidence="1">The sequence shown here is derived from an EMBL/GenBank/DDBJ whole genome shotgun (WGS) entry which is preliminary data.</text>
</comment>
<dbReference type="Proteomes" id="UP001201812">
    <property type="component" value="Unassembled WGS sequence"/>
</dbReference>
<gene>
    <name evidence="1" type="ORF">DdX_12772</name>
</gene>
<accession>A0AAD4MUX4</accession>
<sequence length="154" mass="17514">MHFLRLLPGITSPATDRIDPDRPTEPRSVGQLLPAKAGGAIVSSFSDVLKTPIFCHFLVNDDEEDMCDVTFGEYRTQSSVKVYFAKRFKGLRSVNVGITDYMRIYFRRKSGETSQNRLLYEGIDRYFAIVPDLWTGQLYVLIGVNIFIAAWPLL</sequence>
<reference evidence="1" key="1">
    <citation type="submission" date="2022-01" db="EMBL/GenBank/DDBJ databases">
        <title>Genome Sequence Resource for Two Populations of Ditylenchus destructor, the Migratory Endoparasitic Phytonematode.</title>
        <authorList>
            <person name="Zhang H."/>
            <person name="Lin R."/>
            <person name="Xie B."/>
        </authorList>
    </citation>
    <scope>NUCLEOTIDE SEQUENCE</scope>
    <source>
        <strain evidence="1">BazhouSP</strain>
    </source>
</reference>
<dbReference type="AlphaFoldDB" id="A0AAD4MUX4"/>
<keyword evidence="2" id="KW-1185">Reference proteome</keyword>
<protein>
    <submittedName>
        <fullName evidence="1">Uncharacterized protein</fullName>
    </submittedName>
</protein>
<proteinExistence type="predicted"/>